<evidence type="ECO:0000256" key="2">
    <source>
        <dbReference type="PROSITE-ProRule" id="PRU00252"/>
    </source>
</evidence>
<dbReference type="InterPro" id="IPR000424">
    <property type="entry name" value="Primosome_PriB/ssb"/>
</dbReference>
<gene>
    <name evidence="3" type="ORF">COEREDRAFT_82903</name>
</gene>
<proteinExistence type="predicted"/>
<dbReference type="SUPFAM" id="SSF50249">
    <property type="entry name" value="Nucleic acid-binding proteins"/>
    <property type="match status" value="1"/>
</dbReference>
<dbReference type="CDD" id="cd04496">
    <property type="entry name" value="SSB_OBF"/>
    <property type="match status" value="1"/>
</dbReference>
<dbReference type="PANTHER" id="PTHR10302:SF0">
    <property type="entry name" value="SINGLE-STRANDED DNA-BINDING PROTEIN, MITOCHONDRIAL"/>
    <property type="match status" value="1"/>
</dbReference>
<dbReference type="AlphaFoldDB" id="A0A2G5B5F1"/>
<dbReference type="Proteomes" id="UP000242474">
    <property type="component" value="Unassembled WGS sequence"/>
</dbReference>
<dbReference type="EMBL" id="KZ303520">
    <property type="protein sequence ID" value="PIA14236.1"/>
    <property type="molecule type" value="Genomic_DNA"/>
</dbReference>
<dbReference type="GO" id="GO:0006260">
    <property type="term" value="P:DNA replication"/>
    <property type="evidence" value="ECO:0007669"/>
    <property type="project" value="InterPro"/>
</dbReference>
<evidence type="ECO:0000313" key="4">
    <source>
        <dbReference type="Proteomes" id="UP000242474"/>
    </source>
</evidence>
<dbReference type="OrthoDB" id="1078367at2759"/>
<evidence type="ECO:0000313" key="3">
    <source>
        <dbReference type="EMBL" id="PIA14236.1"/>
    </source>
</evidence>
<dbReference type="STRING" id="763665.A0A2G5B5F1"/>
<keyword evidence="4" id="KW-1185">Reference proteome</keyword>
<reference evidence="3 4" key="1">
    <citation type="journal article" date="2015" name="Genome Biol. Evol.">
        <title>Phylogenomic analyses indicate that early fungi evolved digesting cell walls of algal ancestors of land plants.</title>
        <authorList>
            <person name="Chang Y."/>
            <person name="Wang S."/>
            <person name="Sekimoto S."/>
            <person name="Aerts A.L."/>
            <person name="Choi C."/>
            <person name="Clum A."/>
            <person name="LaButti K.M."/>
            <person name="Lindquist E.A."/>
            <person name="Yee Ngan C."/>
            <person name="Ohm R.A."/>
            <person name="Salamov A.A."/>
            <person name="Grigoriev I.V."/>
            <person name="Spatafora J.W."/>
            <person name="Berbee M.L."/>
        </authorList>
    </citation>
    <scope>NUCLEOTIDE SEQUENCE [LARGE SCALE GENOMIC DNA]</scope>
    <source>
        <strain evidence="3 4">NRRL 1564</strain>
    </source>
</reference>
<sequence>MFRTVFAQSPIAKFATNTAVKSQTRSINFYLNKAILAGNVGSDPKVVTFESGAKLVSFPIATSRRYKDKQGNLLEQTAWHKIKIGGNKADLAERLIKKGALVQIDGSIRYESFTTKDGTEVNNTFIYGDNFNVLAFSKRDGENEKAEAEAEAAATE</sequence>
<evidence type="ECO:0000256" key="1">
    <source>
        <dbReference type="ARBA" id="ARBA00023125"/>
    </source>
</evidence>
<protein>
    <submittedName>
        <fullName evidence="3">Nucleic acid-binding protein</fullName>
    </submittedName>
</protein>
<dbReference type="Pfam" id="PF00436">
    <property type="entry name" value="SSB"/>
    <property type="match status" value="1"/>
</dbReference>
<accession>A0A2G5B5F1</accession>
<name>A0A2G5B5F1_COERN</name>
<dbReference type="NCBIfam" id="TIGR00621">
    <property type="entry name" value="ssb"/>
    <property type="match status" value="1"/>
</dbReference>
<dbReference type="PROSITE" id="PS50935">
    <property type="entry name" value="SSB"/>
    <property type="match status" value="1"/>
</dbReference>
<dbReference type="InterPro" id="IPR012340">
    <property type="entry name" value="NA-bd_OB-fold"/>
</dbReference>
<keyword evidence="1 2" id="KW-0238">DNA-binding</keyword>
<dbReference type="Gene3D" id="2.40.50.140">
    <property type="entry name" value="Nucleic acid-binding proteins"/>
    <property type="match status" value="1"/>
</dbReference>
<dbReference type="GO" id="GO:0003697">
    <property type="term" value="F:single-stranded DNA binding"/>
    <property type="evidence" value="ECO:0007669"/>
    <property type="project" value="InterPro"/>
</dbReference>
<organism evidence="3 4">
    <name type="scientific">Coemansia reversa (strain ATCC 12441 / NRRL 1564)</name>
    <dbReference type="NCBI Taxonomy" id="763665"/>
    <lineage>
        <taxon>Eukaryota</taxon>
        <taxon>Fungi</taxon>
        <taxon>Fungi incertae sedis</taxon>
        <taxon>Zoopagomycota</taxon>
        <taxon>Kickxellomycotina</taxon>
        <taxon>Kickxellomycetes</taxon>
        <taxon>Kickxellales</taxon>
        <taxon>Kickxellaceae</taxon>
        <taxon>Coemansia</taxon>
    </lineage>
</organism>
<dbReference type="InterPro" id="IPR011344">
    <property type="entry name" value="ssDNA-bd"/>
</dbReference>
<dbReference type="PANTHER" id="PTHR10302">
    <property type="entry name" value="SINGLE-STRANDED DNA-BINDING PROTEIN"/>
    <property type="match status" value="1"/>
</dbReference>
<dbReference type="GO" id="GO:0009295">
    <property type="term" value="C:nucleoid"/>
    <property type="evidence" value="ECO:0007669"/>
    <property type="project" value="TreeGrafter"/>
</dbReference>